<dbReference type="Proteomes" id="UP000516072">
    <property type="component" value="Chromosome"/>
</dbReference>
<keyword evidence="5 6" id="KW-0472">Membrane</keyword>
<protein>
    <submittedName>
        <fullName evidence="7">Putative Membrane protein</fullName>
    </submittedName>
</protein>
<evidence type="ECO:0000256" key="4">
    <source>
        <dbReference type="ARBA" id="ARBA00022989"/>
    </source>
</evidence>
<feature type="transmembrane region" description="Helical" evidence="6">
    <location>
        <begin position="115"/>
        <end position="139"/>
    </location>
</feature>
<organism evidence="7 8">
    <name type="scientific">Candidatus Nitrosacidococcus tergens</name>
    <dbReference type="NCBI Taxonomy" id="553981"/>
    <lineage>
        <taxon>Bacteria</taxon>
        <taxon>Pseudomonadati</taxon>
        <taxon>Pseudomonadota</taxon>
        <taxon>Gammaproteobacteria</taxon>
        <taxon>Chromatiales</taxon>
        <taxon>Chromatiaceae</taxon>
        <taxon>Candidatus Nitrosacidococcus</taxon>
    </lineage>
</organism>
<comment type="subcellular location">
    <subcellularLocation>
        <location evidence="1">Cell membrane</location>
        <topology evidence="1">Multi-pass membrane protein</topology>
    </subcellularLocation>
</comment>
<keyword evidence="8" id="KW-1185">Reference proteome</keyword>
<accession>A0A7G1Q9U3</accession>
<evidence type="ECO:0000256" key="3">
    <source>
        <dbReference type="ARBA" id="ARBA00022692"/>
    </source>
</evidence>
<proteinExistence type="predicted"/>
<dbReference type="Pfam" id="PF03706">
    <property type="entry name" value="LPG_synthase_TM"/>
    <property type="match status" value="1"/>
</dbReference>
<evidence type="ECO:0000313" key="8">
    <source>
        <dbReference type="Proteomes" id="UP000516072"/>
    </source>
</evidence>
<name>A0A7G1Q9U3_9GAMM</name>
<keyword evidence="2" id="KW-1003">Cell membrane</keyword>
<evidence type="ECO:0000256" key="6">
    <source>
        <dbReference type="SAM" id="Phobius"/>
    </source>
</evidence>
<dbReference type="AlphaFoldDB" id="A0A7G1Q9U3"/>
<feature type="transmembrane region" description="Helical" evidence="6">
    <location>
        <begin position="151"/>
        <end position="169"/>
    </location>
</feature>
<dbReference type="EMBL" id="LR778175">
    <property type="protein sequence ID" value="CAB1275635.1"/>
    <property type="molecule type" value="Genomic_DNA"/>
</dbReference>
<feature type="transmembrane region" description="Helical" evidence="6">
    <location>
        <begin position="41"/>
        <end position="61"/>
    </location>
</feature>
<gene>
    <name evidence="7" type="ORF">NSCAC_0765</name>
</gene>
<keyword evidence="4 6" id="KW-1133">Transmembrane helix</keyword>
<evidence type="ECO:0000256" key="2">
    <source>
        <dbReference type="ARBA" id="ARBA00022475"/>
    </source>
</evidence>
<feature type="transmembrane region" description="Helical" evidence="6">
    <location>
        <begin position="216"/>
        <end position="235"/>
    </location>
</feature>
<dbReference type="GO" id="GO:0005886">
    <property type="term" value="C:plasma membrane"/>
    <property type="evidence" value="ECO:0007669"/>
    <property type="project" value="UniProtKB-SubCell"/>
</dbReference>
<evidence type="ECO:0000256" key="1">
    <source>
        <dbReference type="ARBA" id="ARBA00004651"/>
    </source>
</evidence>
<dbReference type="KEGG" id="ntg:NSCAC_0765"/>
<feature type="transmembrane region" description="Helical" evidence="6">
    <location>
        <begin position="82"/>
        <end position="103"/>
    </location>
</feature>
<evidence type="ECO:0000256" key="5">
    <source>
        <dbReference type="ARBA" id="ARBA00023136"/>
    </source>
</evidence>
<dbReference type="RefSeq" id="WP_197745072.1">
    <property type="nucleotide sequence ID" value="NZ_LR778175.1"/>
</dbReference>
<dbReference type="PANTHER" id="PTHR39087">
    <property type="entry name" value="UPF0104 MEMBRANE PROTEIN MJ1595"/>
    <property type="match status" value="1"/>
</dbReference>
<reference evidence="7 8" key="1">
    <citation type="submission" date="2020-03" db="EMBL/GenBank/DDBJ databases">
        <authorList>
            <person name="Picone N."/>
        </authorList>
    </citation>
    <scope>NUCLEOTIDE SEQUENCE [LARGE SCALE GENOMIC DNA]</scope>
    <source>
        <strain evidence="7">NSCAC1</strain>
    </source>
</reference>
<dbReference type="InterPro" id="IPR022791">
    <property type="entry name" value="L-PG_synthase/AglD"/>
</dbReference>
<evidence type="ECO:0000313" key="7">
    <source>
        <dbReference type="EMBL" id="CAB1275635.1"/>
    </source>
</evidence>
<sequence>MRLSILLITIAGIILAIWLIVQQGLDNVIQAVQSVGWKGTFAVVMTHILQIIFSGIAWQILFRHSWSPSIPAFIHTRWIREAMDNLIPMVASIGGTVIGARLLTLRGLKSSNASASAIIDLTAEAISHIVFTLLGLGLLIHSGYHGQIVKWILIGSILLVFSIFIFILIQRSSALLSVERFFSWITKRFSISNAIKGLHNNIQEFYRNPKDLLACIYIHFIAWFLGSFEIWFMLYFAGIPINFTQAIILESLGQAIRSAGAIVPGAYGVQEGGYMILSSLFGIAPEIGLALSIIKRLRDIILGIPALITLQILEYKKKQVKSII</sequence>
<dbReference type="NCBIfam" id="TIGR03476">
    <property type="entry name" value="HpnL"/>
    <property type="match status" value="1"/>
</dbReference>
<dbReference type="NCBIfam" id="TIGR00374">
    <property type="entry name" value="flippase-like domain"/>
    <property type="match status" value="1"/>
</dbReference>
<keyword evidence="3 6" id="KW-0812">Transmembrane</keyword>
<dbReference type="PANTHER" id="PTHR39087:SF2">
    <property type="entry name" value="UPF0104 MEMBRANE PROTEIN MJ1595"/>
    <property type="match status" value="1"/>
</dbReference>